<dbReference type="InterPro" id="IPR018087">
    <property type="entry name" value="Glyco_hydro_5_CS"/>
</dbReference>
<evidence type="ECO:0000256" key="3">
    <source>
        <dbReference type="ARBA" id="ARBA00022801"/>
    </source>
</evidence>
<dbReference type="SUPFAM" id="SSF51445">
    <property type="entry name" value="(Trans)glycosidases"/>
    <property type="match status" value="1"/>
</dbReference>
<dbReference type="InterPro" id="IPR036573">
    <property type="entry name" value="CBM_sf_5/12"/>
</dbReference>
<keyword evidence="3 6" id="KW-0378">Hydrolase</keyword>
<dbReference type="PANTHER" id="PTHR34142:SF1">
    <property type="entry name" value="GLYCOSIDE HYDROLASE FAMILY 5 DOMAIN-CONTAINING PROTEIN"/>
    <property type="match status" value="1"/>
</dbReference>
<dbReference type="PANTHER" id="PTHR34142">
    <property type="entry name" value="ENDO-BETA-1,4-GLUCANASE A"/>
    <property type="match status" value="1"/>
</dbReference>
<keyword evidence="5" id="KW-0624">Polysaccharide degradation</keyword>
<evidence type="ECO:0000256" key="2">
    <source>
        <dbReference type="ARBA" id="ARBA00012601"/>
    </source>
</evidence>
<evidence type="ECO:0000256" key="8">
    <source>
        <dbReference type="SAM" id="SignalP"/>
    </source>
</evidence>
<dbReference type="EC" id="3.2.1.4" evidence="2"/>
<protein>
    <recommendedName>
        <fullName evidence="2">cellulase</fullName>
        <ecNumber evidence="2">3.2.1.4</ecNumber>
    </recommendedName>
</protein>
<feature type="domain" description="Fibronectin type-III" evidence="9">
    <location>
        <begin position="103"/>
        <end position="188"/>
    </location>
</feature>
<gene>
    <name evidence="10" type="ORF">QNN03_06165</name>
</gene>
<evidence type="ECO:0000313" key="10">
    <source>
        <dbReference type="EMBL" id="MDL2076022.1"/>
    </source>
</evidence>
<dbReference type="PROSITE" id="PS50853">
    <property type="entry name" value="FN3"/>
    <property type="match status" value="1"/>
</dbReference>
<dbReference type="SUPFAM" id="SSF49265">
    <property type="entry name" value="Fibronectin type III"/>
    <property type="match status" value="1"/>
</dbReference>
<dbReference type="InterPro" id="IPR013783">
    <property type="entry name" value="Ig-like_fold"/>
</dbReference>
<dbReference type="InterPro" id="IPR003610">
    <property type="entry name" value="CBM5/12"/>
</dbReference>
<dbReference type="SMART" id="SM00060">
    <property type="entry name" value="FN3"/>
    <property type="match status" value="1"/>
</dbReference>
<evidence type="ECO:0000313" key="11">
    <source>
        <dbReference type="Proteomes" id="UP001241926"/>
    </source>
</evidence>
<dbReference type="InterPro" id="IPR001547">
    <property type="entry name" value="Glyco_hydro_5"/>
</dbReference>
<dbReference type="Gene3D" id="2.60.40.10">
    <property type="entry name" value="Immunoglobulins"/>
    <property type="match status" value="1"/>
</dbReference>
<keyword evidence="11" id="KW-1185">Reference proteome</keyword>
<feature type="signal peptide" evidence="8">
    <location>
        <begin position="1"/>
        <end position="28"/>
    </location>
</feature>
<evidence type="ECO:0000256" key="7">
    <source>
        <dbReference type="SAM" id="MobiDB-lite"/>
    </source>
</evidence>
<comment type="similarity">
    <text evidence="6">Belongs to the glycosyl hydrolase 5 (cellulase A) family.</text>
</comment>
<dbReference type="EMBL" id="JASJUS010000004">
    <property type="protein sequence ID" value="MDL2076022.1"/>
    <property type="molecule type" value="Genomic_DNA"/>
</dbReference>
<dbReference type="SMART" id="SM00495">
    <property type="entry name" value="ChtBD3"/>
    <property type="match status" value="1"/>
</dbReference>
<evidence type="ECO:0000256" key="1">
    <source>
        <dbReference type="ARBA" id="ARBA00000966"/>
    </source>
</evidence>
<dbReference type="Proteomes" id="UP001241926">
    <property type="component" value="Unassembled WGS sequence"/>
</dbReference>
<keyword evidence="5" id="KW-0119">Carbohydrate metabolism</keyword>
<name>A0ABT7IWV9_9ACTN</name>
<comment type="caution">
    <text evidence="10">The sequence shown here is derived from an EMBL/GenBank/DDBJ whole genome shotgun (WGS) entry which is preliminary data.</text>
</comment>
<proteinExistence type="inferred from homology"/>
<dbReference type="Pfam" id="PF00041">
    <property type="entry name" value="fn3"/>
    <property type="match status" value="1"/>
</dbReference>
<dbReference type="InterPro" id="IPR017853">
    <property type="entry name" value="GH"/>
</dbReference>
<dbReference type="SUPFAM" id="SSF51055">
    <property type="entry name" value="Carbohydrate binding domain"/>
    <property type="match status" value="1"/>
</dbReference>
<dbReference type="CDD" id="cd00063">
    <property type="entry name" value="FN3"/>
    <property type="match status" value="1"/>
</dbReference>
<evidence type="ECO:0000259" key="9">
    <source>
        <dbReference type="PROSITE" id="PS50853"/>
    </source>
</evidence>
<comment type="catalytic activity">
    <reaction evidence="1">
        <text>Endohydrolysis of (1-&gt;4)-beta-D-glucosidic linkages in cellulose, lichenin and cereal beta-D-glucans.</text>
        <dbReference type="EC" id="3.2.1.4"/>
    </reaction>
</comment>
<keyword evidence="8" id="KW-0732">Signal</keyword>
<evidence type="ECO:0000256" key="6">
    <source>
        <dbReference type="RuleBase" id="RU361153"/>
    </source>
</evidence>
<sequence>MRRPLSTLLAGTLLAALGFGLVPSTALAATEATPAASTSVAAHQAWQPNTPYTVGTRVSYGGKDYECLQSHTSLTGWEPPSTPALWKPVGDSGGGTDTTAPTAPGNLRATGTTSATVSLAWNAATDNVGVTGYVIYRDGTQVATASGTTYTVGGLAASTAYGFTVRARDAAGNLSPASNAVRATTQNGGGPQPGTTPAEINGRLKVCGLKLCNQYGRPVQLRGMSSHGLQWYSHCLTNASLDALAGDWNADVLRISLYVQEGGYETNPRMFTDRVHQLIEMATARGMYALVDWHQLTPGDPNHNLAAAKTFFTEIAQRHRDKTNLLYDIANEPNNVSWSRVKSYAEQLIPVIRAQDPATPILVGTHGWGSLGISDGRDETDIINNPVQAANIMYTFHFYAASHGQEYLSALDRASDRIPIFVTEFGTQEASGDGPDNFGRAQQYLDLLGAKKISWVNWNFSDDGRSGAVFKAGTCNGNGPWAGTGSLKPAGIWIRDRIRTPDTFPTS</sequence>
<keyword evidence="4 6" id="KW-0326">Glycosidase</keyword>
<accession>A0ABT7IWV9</accession>
<evidence type="ECO:0000256" key="5">
    <source>
        <dbReference type="ARBA" id="ARBA00023326"/>
    </source>
</evidence>
<evidence type="ECO:0000256" key="4">
    <source>
        <dbReference type="ARBA" id="ARBA00023295"/>
    </source>
</evidence>
<feature type="chain" id="PRO_5047020580" description="cellulase" evidence="8">
    <location>
        <begin position="29"/>
        <end position="507"/>
    </location>
</feature>
<feature type="region of interest" description="Disordered" evidence="7">
    <location>
        <begin position="78"/>
        <end position="108"/>
    </location>
</feature>
<dbReference type="InterPro" id="IPR036116">
    <property type="entry name" value="FN3_sf"/>
</dbReference>
<dbReference type="Gene3D" id="2.10.10.20">
    <property type="entry name" value="Carbohydrate-binding module superfamily 5/12"/>
    <property type="match status" value="1"/>
</dbReference>
<dbReference type="InterPro" id="IPR003961">
    <property type="entry name" value="FN3_dom"/>
</dbReference>
<reference evidence="10 11" key="1">
    <citation type="submission" date="2023-05" db="EMBL/GenBank/DDBJ databases">
        <title>Streptomyces fuscus sp. nov., a brown-black pigment producing actinomyces isolated from dry sand of Sea duck farm.</title>
        <authorList>
            <person name="Xie J."/>
            <person name="Shen N."/>
        </authorList>
    </citation>
    <scope>NUCLEOTIDE SEQUENCE [LARGE SCALE GENOMIC DNA]</scope>
    <source>
        <strain evidence="10 11">GXMU-J15</strain>
    </source>
</reference>
<organism evidence="10 11">
    <name type="scientific">Streptomyces fuscus</name>
    <dbReference type="NCBI Taxonomy" id="3048495"/>
    <lineage>
        <taxon>Bacteria</taxon>
        <taxon>Bacillati</taxon>
        <taxon>Actinomycetota</taxon>
        <taxon>Actinomycetes</taxon>
        <taxon>Kitasatosporales</taxon>
        <taxon>Streptomycetaceae</taxon>
        <taxon>Streptomyces</taxon>
    </lineage>
</organism>
<dbReference type="Pfam" id="PF02839">
    <property type="entry name" value="CBM_5_12"/>
    <property type="match status" value="1"/>
</dbReference>
<dbReference type="CDD" id="cd12214">
    <property type="entry name" value="ChiA1_BD"/>
    <property type="match status" value="1"/>
</dbReference>
<dbReference type="Pfam" id="PF00150">
    <property type="entry name" value="Cellulase"/>
    <property type="match status" value="1"/>
</dbReference>
<dbReference type="Gene3D" id="3.20.20.80">
    <property type="entry name" value="Glycosidases"/>
    <property type="match status" value="1"/>
</dbReference>
<dbReference type="PROSITE" id="PS00659">
    <property type="entry name" value="GLYCOSYL_HYDROL_F5"/>
    <property type="match status" value="1"/>
</dbReference>
<dbReference type="RefSeq" id="WP_285430914.1">
    <property type="nucleotide sequence ID" value="NZ_JASJUS010000004.1"/>
</dbReference>